<dbReference type="AlphaFoldDB" id="A0A0D0IGI5"/>
<dbReference type="PANTHER" id="PTHR43597">
    <property type="entry name" value="SULFUR ACCEPTOR PROTEIN CSDE"/>
    <property type="match status" value="1"/>
</dbReference>
<comment type="similarity">
    <text evidence="1">Belongs to the SufE family.</text>
</comment>
<protein>
    <submittedName>
        <fullName evidence="3">Putative sufE-like protein ygdK</fullName>
    </submittedName>
</protein>
<dbReference type="Gene3D" id="3.90.1010.10">
    <property type="match status" value="1"/>
</dbReference>
<proteinExistence type="inferred from homology"/>
<accession>A0A0D0IGI5</accession>
<sequence>MIEQLKQAKNWEDRYRLIIQAGKNLPRPSDNELAQMQPITGCEAQMWFQIMPKNDRTFQFSGFSEARIMNGLLWILFNKINGKTADELNTFDIIAFFSELGISQRLSETRLNGLNQIGQQLKNLCI</sequence>
<dbReference type="SUPFAM" id="SSF82649">
    <property type="entry name" value="SufE/NifU"/>
    <property type="match status" value="1"/>
</dbReference>
<name>A0A0D0IGI5_HAEIF</name>
<dbReference type="PATRIC" id="fig|727.582.peg.840"/>
<dbReference type="PANTHER" id="PTHR43597:SF5">
    <property type="entry name" value="SUFE-LIKE PROTEIN 2, CHLOROPLASTIC"/>
    <property type="match status" value="1"/>
</dbReference>
<comment type="caution">
    <text evidence="3">The sequence shown here is derived from an EMBL/GenBank/DDBJ whole genome shotgun (WGS) entry which is preliminary data.</text>
</comment>
<evidence type="ECO:0000313" key="4">
    <source>
        <dbReference type="Proteomes" id="UP000050700"/>
    </source>
</evidence>
<dbReference type="Proteomes" id="UP000050700">
    <property type="component" value="Unassembled WGS sequence"/>
</dbReference>
<reference evidence="3 4" key="1">
    <citation type="submission" date="2014-05" db="EMBL/GenBank/DDBJ databases">
        <title>Methylome analysis of the phasevarions of Haemophilus influenzae.</title>
        <authorList>
            <person name="Atack J.M."/>
            <person name="Fox K.L."/>
            <person name="Power P.M."/>
            <person name="Clark T."/>
            <person name="Jurcisek J."/>
            <person name="Korlach J."/>
            <person name="Bakaletz L.O."/>
            <person name="Jennings M.P."/>
        </authorList>
    </citation>
    <scope>NUCLEOTIDE SEQUENCE [LARGE SCALE GENOMIC DNA]</scope>
    <source>
        <strain evidence="3 4">1209</strain>
    </source>
</reference>
<dbReference type="Pfam" id="PF02657">
    <property type="entry name" value="SufE"/>
    <property type="match status" value="1"/>
</dbReference>
<dbReference type="EMBL" id="JMQP01000002">
    <property type="protein sequence ID" value="KIS35313.1"/>
    <property type="molecule type" value="Genomic_DNA"/>
</dbReference>
<dbReference type="InterPro" id="IPR003808">
    <property type="entry name" value="Fe-S_metab-assoc_dom"/>
</dbReference>
<evidence type="ECO:0000256" key="1">
    <source>
        <dbReference type="ARBA" id="ARBA00010282"/>
    </source>
</evidence>
<gene>
    <name evidence="3" type="primary">ygdK</name>
    <name evidence="3" type="ORF">NTHI1209_00919</name>
</gene>
<organism evidence="3 4">
    <name type="scientific">Haemophilus influenzae</name>
    <dbReference type="NCBI Taxonomy" id="727"/>
    <lineage>
        <taxon>Bacteria</taxon>
        <taxon>Pseudomonadati</taxon>
        <taxon>Pseudomonadota</taxon>
        <taxon>Gammaproteobacteria</taxon>
        <taxon>Pasteurellales</taxon>
        <taxon>Pasteurellaceae</taxon>
        <taxon>Haemophilus</taxon>
    </lineage>
</organism>
<evidence type="ECO:0000259" key="2">
    <source>
        <dbReference type="Pfam" id="PF02657"/>
    </source>
</evidence>
<evidence type="ECO:0000313" key="3">
    <source>
        <dbReference type="EMBL" id="KIS35313.1"/>
    </source>
</evidence>
<feature type="domain" description="Fe-S metabolism associated" evidence="2">
    <location>
        <begin position="2"/>
        <end position="123"/>
    </location>
</feature>
<dbReference type="RefSeq" id="WP_005665228.1">
    <property type="nucleotide sequence ID" value="NZ_CP031244.1"/>
</dbReference>